<feature type="region of interest" description="Disordered" evidence="1">
    <location>
        <begin position="92"/>
        <end position="118"/>
    </location>
</feature>
<dbReference type="OrthoDB" id="3222411at2759"/>
<dbReference type="InterPro" id="IPR016197">
    <property type="entry name" value="Chromo-like_dom_sf"/>
</dbReference>
<dbReference type="Pfam" id="PF11717">
    <property type="entry name" value="Tudor-knot"/>
    <property type="match status" value="1"/>
</dbReference>
<proteinExistence type="predicted"/>
<gene>
    <name evidence="3" type="ORF">AG1IA_04618</name>
</gene>
<evidence type="ECO:0000313" key="3">
    <source>
        <dbReference type="EMBL" id="ELU41360.1"/>
    </source>
</evidence>
<dbReference type="STRING" id="983506.L8WTQ9"/>
<name>L8WTQ9_THACA</name>
<dbReference type="SUPFAM" id="SSF54160">
    <property type="entry name" value="Chromo domain-like"/>
    <property type="match status" value="1"/>
</dbReference>
<comment type="caution">
    <text evidence="3">The sequence shown here is derived from an EMBL/GenBank/DDBJ whole genome shotgun (WGS) entry which is preliminary data.</text>
</comment>
<dbReference type="Gene3D" id="2.30.30.140">
    <property type="match status" value="1"/>
</dbReference>
<dbReference type="InterPro" id="IPR025995">
    <property type="entry name" value="Tudor-knot"/>
</dbReference>
<accession>L8WTQ9</accession>
<protein>
    <submittedName>
        <fullName evidence="3">Tudor-knot domain-containing protein</fullName>
    </submittedName>
</protein>
<dbReference type="EMBL" id="AFRT01001076">
    <property type="protein sequence ID" value="ELU41360.1"/>
    <property type="molecule type" value="Genomic_DNA"/>
</dbReference>
<keyword evidence="4" id="KW-1185">Reference proteome</keyword>
<dbReference type="Proteomes" id="UP000011668">
    <property type="component" value="Unassembled WGS sequence"/>
</dbReference>
<sequence>MTKARYPTNTSPTGDQRIVLFCSSVALRATIIQQRGSEYYVHYEGHDKRLDEWVPTSSVRLDGDSTSQTHEIDLDNQAGSRAKKRNRVLLLNKTMGPSLAPSDGTPAPVPDDEVNSPATLSSALAPSLRTRDQTEAAHMLRPVVNQDMVLLAVSEFRR</sequence>
<dbReference type="AlphaFoldDB" id="L8WTQ9"/>
<evidence type="ECO:0000313" key="4">
    <source>
        <dbReference type="Proteomes" id="UP000011668"/>
    </source>
</evidence>
<reference evidence="3 4" key="1">
    <citation type="journal article" date="2013" name="Nat. Commun.">
        <title>The evolution and pathogenic mechanisms of the rice sheath blight pathogen.</title>
        <authorList>
            <person name="Zheng A."/>
            <person name="Lin R."/>
            <person name="Xu L."/>
            <person name="Qin P."/>
            <person name="Tang C."/>
            <person name="Ai P."/>
            <person name="Zhang D."/>
            <person name="Liu Y."/>
            <person name="Sun Z."/>
            <person name="Feng H."/>
            <person name="Wang Y."/>
            <person name="Chen Y."/>
            <person name="Liang X."/>
            <person name="Fu R."/>
            <person name="Li Q."/>
            <person name="Zhang J."/>
            <person name="Yu X."/>
            <person name="Xie Z."/>
            <person name="Ding L."/>
            <person name="Guan P."/>
            <person name="Tang J."/>
            <person name="Liang Y."/>
            <person name="Wang S."/>
            <person name="Deng Q."/>
            <person name="Li S."/>
            <person name="Zhu J."/>
            <person name="Wang L."/>
            <person name="Liu H."/>
            <person name="Li P."/>
        </authorList>
    </citation>
    <scope>NUCLEOTIDE SEQUENCE [LARGE SCALE GENOMIC DNA]</scope>
    <source>
        <strain evidence="4">AG-1 IA</strain>
    </source>
</reference>
<evidence type="ECO:0000256" key="1">
    <source>
        <dbReference type="SAM" id="MobiDB-lite"/>
    </source>
</evidence>
<evidence type="ECO:0000259" key="2">
    <source>
        <dbReference type="Pfam" id="PF11717"/>
    </source>
</evidence>
<dbReference type="HOGENOM" id="CLU_1670575_0_0_1"/>
<feature type="domain" description="Tudor-knot" evidence="2">
    <location>
        <begin position="29"/>
        <end position="60"/>
    </location>
</feature>
<organism evidence="3 4">
    <name type="scientific">Thanatephorus cucumeris (strain AG1-IA)</name>
    <name type="common">Rice sheath blight fungus</name>
    <name type="synonym">Rhizoctonia solani</name>
    <dbReference type="NCBI Taxonomy" id="983506"/>
    <lineage>
        <taxon>Eukaryota</taxon>
        <taxon>Fungi</taxon>
        <taxon>Dikarya</taxon>
        <taxon>Basidiomycota</taxon>
        <taxon>Agaricomycotina</taxon>
        <taxon>Agaricomycetes</taxon>
        <taxon>Cantharellales</taxon>
        <taxon>Ceratobasidiaceae</taxon>
        <taxon>Rhizoctonia</taxon>
        <taxon>Rhizoctonia solani AG-1</taxon>
    </lineage>
</organism>